<feature type="signal peptide" evidence="3">
    <location>
        <begin position="1"/>
        <end position="27"/>
    </location>
</feature>
<name>A0ABR0J1C1_9EURO</name>
<keyword evidence="3" id="KW-0732">Signal</keyword>
<evidence type="ECO:0008006" key="6">
    <source>
        <dbReference type="Google" id="ProtNLM"/>
    </source>
</evidence>
<comment type="caution">
    <text evidence="4">The sequence shown here is derived from an EMBL/GenBank/DDBJ whole genome shotgun (WGS) entry which is preliminary data.</text>
</comment>
<reference evidence="4 5" key="1">
    <citation type="submission" date="2023-08" db="EMBL/GenBank/DDBJ databases">
        <title>Black Yeasts Isolated from many extreme environments.</title>
        <authorList>
            <person name="Coleine C."/>
            <person name="Stajich J.E."/>
            <person name="Selbmann L."/>
        </authorList>
    </citation>
    <scope>NUCLEOTIDE SEQUENCE [LARGE SCALE GENOMIC DNA]</scope>
    <source>
        <strain evidence="4 5">CCFEE 6328</strain>
    </source>
</reference>
<gene>
    <name evidence="4" type="ORF">LTR69_009145</name>
</gene>
<evidence type="ECO:0000313" key="4">
    <source>
        <dbReference type="EMBL" id="KAK5054183.1"/>
    </source>
</evidence>
<feature type="transmembrane region" description="Helical" evidence="2">
    <location>
        <begin position="262"/>
        <end position="285"/>
    </location>
</feature>
<keyword evidence="2" id="KW-0472">Membrane</keyword>
<feature type="chain" id="PRO_5046893263" description="Mid2 domain-containing protein" evidence="3">
    <location>
        <begin position="28"/>
        <end position="384"/>
    </location>
</feature>
<dbReference type="EMBL" id="JAVRRF010000024">
    <property type="protein sequence ID" value="KAK5054183.1"/>
    <property type="molecule type" value="Genomic_DNA"/>
</dbReference>
<evidence type="ECO:0000256" key="2">
    <source>
        <dbReference type="SAM" id="Phobius"/>
    </source>
</evidence>
<protein>
    <recommendedName>
        <fullName evidence="6">Mid2 domain-containing protein</fullName>
    </recommendedName>
</protein>
<keyword evidence="2" id="KW-0812">Transmembrane</keyword>
<feature type="region of interest" description="Disordered" evidence="1">
    <location>
        <begin position="190"/>
        <end position="257"/>
    </location>
</feature>
<feature type="compositionally biased region" description="Low complexity" evidence="1">
    <location>
        <begin position="192"/>
        <end position="241"/>
    </location>
</feature>
<sequence length="384" mass="40519">MLASFSFTAIQFCISLTLLSLIRPCQSQGSSEPEPPGRFILPADAGDTSESQVDYTFEYGSLANFQWATNDNATDLEIYNAAGSQHSLLIVISGDTAQTSFNGPLVWSSDFGPPYGTGFYLQIVSEDTDYAIATSVYFTVVPAGSNPSSSAADTSSDIPTTTQLINPPLTIPTTTSTVAIANTPSVQPLVETSATTDTSDAFSTTTSEPAAATYTDTASPTTTAQDTSSTSSSPPTATQTAFLPPNGSGRAETSSDPHNESLIIGLSTGLGLTALSAALACLLLLRRHKRRQYNEQKNTPQAAEKANVDAGAHSHERHDSVYRMLPLYSPSDELSNSRFYFRSDWTGGMGIGSNHGSGTIAELPSPPFQGIGKPESHHLIELPG</sequence>
<keyword evidence="5" id="KW-1185">Reference proteome</keyword>
<accession>A0ABR0J1C1</accession>
<evidence type="ECO:0000256" key="1">
    <source>
        <dbReference type="SAM" id="MobiDB-lite"/>
    </source>
</evidence>
<feature type="compositionally biased region" description="Basic and acidic residues" evidence="1">
    <location>
        <begin position="374"/>
        <end position="384"/>
    </location>
</feature>
<organism evidence="4 5">
    <name type="scientific">Exophiala sideris</name>
    <dbReference type="NCBI Taxonomy" id="1016849"/>
    <lineage>
        <taxon>Eukaryota</taxon>
        <taxon>Fungi</taxon>
        <taxon>Dikarya</taxon>
        <taxon>Ascomycota</taxon>
        <taxon>Pezizomycotina</taxon>
        <taxon>Eurotiomycetes</taxon>
        <taxon>Chaetothyriomycetidae</taxon>
        <taxon>Chaetothyriales</taxon>
        <taxon>Herpotrichiellaceae</taxon>
        <taxon>Exophiala</taxon>
    </lineage>
</organism>
<feature type="region of interest" description="Disordered" evidence="1">
    <location>
        <begin position="365"/>
        <end position="384"/>
    </location>
</feature>
<dbReference type="Proteomes" id="UP001345691">
    <property type="component" value="Unassembled WGS sequence"/>
</dbReference>
<evidence type="ECO:0000256" key="3">
    <source>
        <dbReference type="SAM" id="SignalP"/>
    </source>
</evidence>
<evidence type="ECO:0000313" key="5">
    <source>
        <dbReference type="Proteomes" id="UP001345691"/>
    </source>
</evidence>
<feature type="region of interest" description="Disordered" evidence="1">
    <location>
        <begin position="148"/>
        <end position="170"/>
    </location>
</feature>
<keyword evidence="2" id="KW-1133">Transmembrane helix</keyword>
<proteinExistence type="predicted"/>